<reference evidence="1 2" key="1">
    <citation type="journal article" date="2013" name="PLoS ONE">
        <title>Assembly-driven community genomics of a hypersaline microbial ecosystem.</title>
        <authorList>
            <person name="Podell S."/>
            <person name="Ugalde J.A."/>
            <person name="Narasingarao P."/>
            <person name="Banfield J.F."/>
            <person name="Heidelberg K.B."/>
            <person name="Allen E.E."/>
        </authorList>
    </citation>
    <scope>NUCLEOTIDE SEQUENCE [LARGE SCALE GENOMIC DNA]</scope>
    <source>
        <strain evidence="2">J07HQW1</strain>
    </source>
</reference>
<evidence type="ECO:0000313" key="1">
    <source>
        <dbReference type="EMBL" id="ERG92847.1"/>
    </source>
</evidence>
<evidence type="ECO:0000313" key="2">
    <source>
        <dbReference type="Proteomes" id="UP000030649"/>
    </source>
</evidence>
<gene>
    <name evidence="1" type="ORF">J07HQW1_02896</name>
</gene>
<accession>U1PGU6</accession>
<sequence>MSFCMIFETKRVNEYSNSASSSVVSGRNSGQIVIHDETLDTSVRITVTQAENLFTL</sequence>
<name>U1PGU6_9EURY</name>
<dbReference type="EMBL" id="KE356560">
    <property type="protein sequence ID" value="ERG92847.1"/>
    <property type="molecule type" value="Genomic_DNA"/>
</dbReference>
<dbReference type="HOGENOM" id="CLU_3003098_0_0_2"/>
<proteinExistence type="predicted"/>
<protein>
    <submittedName>
        <fullName evidence="1">Uncharacterized protein</fullName>
    </submittedName>
</protein>
<dbReference type="STRING" id="1238424.J07HQW1_02896"/>
<organism evidence="1 2">
    <name type="scientific">Haloquadratum walsbyi J07HQW1</name>
    <dbReference type="NCBI Taxonomy" id="1238424"/>
    <lineage>
        <taxon>Archaea</taxon>
        <taxon>Methanobacteriati</taxon>
        <taxon>Methanobacteriota</taxon>
        <taxon>Stenosarchaea group</taxon>
        <taxon>Halobacteria</taxon>
        <taxon>Halobacteriales</taxon>
        <taxon>Haloferacaceae</taxon>
        <taxon>Haloquadratum</taxon>
    </lineage>
</organism>
<dbReference type="AlphaFoldDB" id="U1PGU6"/>
<dbReference type="Proteomes" id="UP000030649">
    <property type="component" value="Unassembled WGS sequence"/>
</dbReference>